<comment type="caution">
    <text evidence="6">The sequence shown here is derived from an EMBL/GenBank/DDBJ whole genome shotgun (WGS) entry which is preliminary data.</text>
</comment>
<dbReference type="PANTHER" id="PTHR30246">
    <property type="entry name" value="2-KETO-3-DEOXY-6-PHOSPHOGLUCONATE ALDOLASE"/>
    <property type="match status" value="1"/>
</dbReference>
<proteinExistence type="inferred from homology"/>
<evidence type="ECO:0000313" key="7">
    <source>
        <dbReference type="Proteomes" id="UP000599074"/>
    </source>
</evidence>
<sequence>MTTLDGMLDGVRVMVILRALGPQQTVERAEAAWAAGVPLIEVTIGTPDDVPSLRAAVEASRERGLGVVAGTVVTPEAVRVAADAGAVFTVAPGLDPDVVAASAEIGLPHVPGVATPSEVHRAVHLGCRWLKAFPAVSLGPQWFSAIRGPFPQVRFVATGGLNPVNAGAFLDAGAAAVGLGSAGDDPAALAELAGARPGALSR</sequence>
<name>A0A8J3T780_9ACTN</name>
<evidence type="ECO:0000256" key="5">
    <source>
        <dbReference type="ARBA" id="ARBA00023277"/>
    </source>
</evidence>
<dbReference type="EMBL" id="BOON01000008">
    <property type="protein sequence ID" value="GII21523.1"/>
    <property type="molecule type" value="Genomic_DNA"/>
</dbReference>
<dbReference type="InterPro" id="IPR000887">
    <property type="entry name" value="Aldlse_KDPG_KHG"/>
</dbReference>
<comment type="similarity">
    <text evidence="2">Belongs to the KHG/KDPG aldolase family.</text>
</comment>
<dbReference type="SUPFAM" id="SSF51569">
    <property type="entry name" value="Aldolase"/>
    <property type="match status" value="1"/>
</dbReference>
<dbReference type="GO" id="GO:0016829">
    <property type="term" value="F:lyase activity"/>
    <property type="evidence" value="ECO:0007669"/>
    <property type="project" value="UniProtKB-KW"/>
</dbReference>
<evidence type="ECO:0000256" key="4">
    <source>
        <dbReference type="ARBA" id="ARBA00023239"/>
    </source>
</evidence>
<dbReference type="CDD" id="cd00452">
    <property type="entry name" value="KDPG_aldolase"/>
    <property type="match status" value="1"/>
</dbReference>
<evidence type="ECO:0000256" key="2">
    <source>
        <dbReference type="ARBA" id="ARBA00006906"/>
    </source>
</evidence>
<dbReference type="InterPro" id="IPR013785">
    <property type="entry name" value="Aldolase_TIM"/>
</dbReference>
<gene>
    <name evidence="6" type="ORF">Pme01_11200</name>
</gene>
<dbReference type="AlphaFoldDB" id="A0A8J3T780"/>
<dbReference type="Pfam" id="PF01081">
    <property type="entry name" value="Aldolase"/>
    <property type="match status" value="1"/>
</dbReference>
<comment type="subunit">
    <text evidence="3">Homotrimer.</text>
</comment>
<reference evidence="6" key="1">
    <citation type="submission" date="2021-01" db="EMBL/GenBank/DDBJ databases">
        <title>Whole genome shotgun sequence of Planosporangium mesophilum NBRC 109066.</title>
        <authorList>
            <person name="Komaki H."/>
            <person name="Tamura T."/>
        </authorList>
    </citation>
    <scope>NUCLEOTIDE SEQUENCE</scope>
    <source>
        <strain evidence="6">NBRC 109066</strain>
    </source>
</reference>
<keyword evidence="7" id="KW-1185">Reference proteome</keyword>
<keyword evidence="5" id="KW-0119">Carbohydrate metabolism</keyword>
<evidence type="ECO:0000256" key="1">
    <source>
        <dbReference type="ARBA" id="ARBA00004761"/>
    </source>
</evidence>
<dbReference type="Proteomes" id="UP000599074">
    <property type="component" value="Unassembled WGS sequence"/>
</dbReference>
<evidence type="ECO:0000313" key="6">
    <source>
        <dbReference type="EMBL" id="GII21523.1"/>
    </source>
</evidence>
<dbReference type="RefSeq" id="WP_168117553.1">
    <property type="nucleotide sequence ID" value="NZ_BOON01000008.1"/>
</dbReference>
<evidence type="ECO:0000256" key="3">
    <source>
        <dbReference type="ARBA" id="ARBA00011233"/>
    </source>
</evidence>
<protein>
    <submittedName>
        <fullName evidence="6">2-dehydro-3-deoxy-6-phosphogalactonate aldolase</fullName>
    </submittedName>
</protein>
<accession>A0A8J3T780</accession>
<organism evidence="6 7">
    <name type="scientific">Planosporangium mesophilum</name>
    <dbReference type="NCBI Taxonomy" id="689768"/>
    <lineage>
        <taxon>Bacteria</taxon>
        <taxon>Bacillati</taxon>
        <taxon>Actinomycetota</taxon>
        <taxon>Actinomycetes</taxon>
        <taxon>Micromonosporales</taxon>
        <taxon>Micromonosporaceae</taxon>
        <taxon>Planosporangium</taxon>
    </lineage>
</organism>
<dbReference type="Gene3D" id="3.20.20.70">
    <property type="entry name" value="Aldolase class I"/>
    <property type="match status" value="1"/>
</dbReference>
<dbReference type="PANTHER" id="PTHR30246:SF1">
    <property type="entry name" value="2-DEHYDRO-3-DEOXY-6-PHOSPHOGALACTONATE ALDOLASE-RELATED"/>
    <property type="match status" value="1"/>
</dbReference>
<keyword evidence="4" id="KW-0456">Lyase</keyword>
<comment type="pathway">
    <text evidence="1">Carbohydrate acid metabolism.</text>
</comment>